<dbReference type="PANTHER" id="PTHR21098:SF0">
    <property type="entry name" value="RIBOFLAVIN SYNTHASE"/>
    <property type="match status" value="1"/>
</dbReference>
<proteinExistence type="predicted"/>
<dbReference type="InterPro" id="IPR026017">
    <property type="entry name" value="Lumazine-bd_dom"/>
</dbReference>
<dbReference type="OrthoDB" id="5292483at2"/>
<dbReference type="NCBIfam" id="NF006767">
    <property type="entry name" value="PRK09289.1"/>
    <property type="match status" value="1"/>
</dbReference>
<dbReference type="NCBIfam" id="TIGR00187">
    <property type="entry name" value="ribE"/>
    <property type="match status" value="1"/>
</dbReference>
<feature type="domain" description="Lumazine-binding" evidence="4">
    <location>
        <begin position="1"/>
        <end position="97"/>
    </location>
</feature>
<dbReference type="InterPro" id="IPR017938">
    <property type="entry name" value="Riboflavin_synthase-like_b-brl"/>
</dbReference>
<feature type="repeat" description="Lumazine-binding" evidence="3">
    <location>
        <begin position="1"/>
        <end position="97"/>
    </location>
</feature>
<dbReference type="CDD" id="cd00402">
    <property type="entry name" value="Riboflavin_synthase_like"/>
    <property type="match status" value="1"/>
</dbReference>
<evidence type="ECO:0000256" key="2">
    <source>
        <dbReference type="NCBIfam" id="TIGR00187"/>
    </source>
</evidence>
<feature type="domain" description="Lumazine-binding" evidence="4">
    <location>
        <begin position="98"/>
        <end position="194"/>
    </location>
</feature>
<organism evidence="5 6">
    <name type="scientific">Bdellovibrio bacteriovorus</name>
    <dbReference type="NCBI Taxonomy" id="959"/>
    <lineage>
        <taxon>Bacteria</taxon>
        <taxon>Pseudomonadati</taxon>
        <taxon>Bdellovibrionota</taxon>
        <taxon>Bdellovibrionia</taxon>
        <taxon>Bdellovibrionales</taxon>
        <taxon>Pseudobdellovibrionaceae</taxon>
        <taxon>Bdellovibrio</taxon>
    </lineage>
</organism>
<dbReference type="AlphaFoldDB" id="A0A150WG54"/>
<comment type="caution">
    <text evidence="5">The sequence shown here is derived from an EMBL/GenBank/DDBJ whole genome shotgun (WGS) entry which is preliminary data.</text>
</comment>
<dbReference type="EMBL" id="LUKF01000016">
    <property type="protein sequence ID" value="KYG62016.1"/>
    <property type="molecule type" value="Genomic_DNA"/>
</dbReference>
<dbReference type="Pfam" id="PF00677">
    <property type="entry name" value="Lum_binding"/>
    <property type="match status" value="2"/>
</dbReference>
<evidence type="ECO:0000256" key="3">
    <source>
        <dbReference type="PROSITE-ProRule" id="PRU00524"/>
    </source>
</evidence>
<dbReference type="PROSITE" id="PS51177">
    <property type="entry name" value="LUMAZINE_BIND"/>
    <property type="match status" value="2"/>
</dbReference>
<protein>
    <recommendedName>
        <fullName evidence="2">Riboflavin synthase</fullName>
        <ecNumber evidence="2">2.5.1.9</ecNumber>
    </recommendedName>
</protein>
<dbReference type="GO" id="GO:0009231">
    <property type="term" value="P:riboflavin biosynthetic process"/>
    <property type="evidence" value="ECO:0007669"/>
    <property type="project" value="TreeGrafter"/>
</dbReference>
<evidence type="ECO:0000256" key="1">
    <source>
        <dbReference type="ARBA" id="ARBA00022737"/>
    </source>
</evidence>
<dbReference type="InterPro" id="IPR001783">
    <property type="entry name" value="Lumazine-bd"/>
</dbReference>
<dbReference type="Proteomes" id="UP000075391">
    <property type="component" value="Unassembled WGS sequence"/>
</dbReference>
<evidence type="ECO:0000313" key="6">
    <source>
        <dbReference type="Proteomes" id="UP000075391"/>
    </source>
</evidence>
<dbReference type="InterPro" id="IPR023366">
    <property type="entry name" value="ATP_synth_asu-like_sf"/>
</dbReference>
<dbReference type="RefSeq" id="WP_063244132.1">
    <property type="nucleotide sequence ID" value="NZ_CP168967.1"/>
</dbReference>
<evidence type="ECO:0000259" key="4">
    <source>
        <dbReference type="PROSITE" id="PS51177"/>
    </source>
</evidence>
<dbReference type="SUPFAM" id="SSF63380">
    <property type="entry name" value="Riboflavin synthase domain-like"/>
    <property type="match status" value="2"/>
</dbReference>
<keyword evidence="1" id="KW-0677">Repeat</keyword>
<feature type="repeat" description="Lumazine-binding" evidence="3">
    <location>
        <begin position="98"/>
        <end position="194"/>
    </location>
</feature>
<dbReference type="Gene3D" id="2.40.30.20">
    <property type="match status" value="2"/>
</dbReference>
<sequence length="199" mass="22182">MFSGIVESVMPILSSQELDNAYRIQVKKPSEFNDIKLGDSIACDGVCLTVEAFNDEQMTFALAAETIKVLNWNPESWIGKKMNLERSLRFGDRIHGHLVTGHVDSLGEVLRSDLEGESLFIDVKVKDSILPFVWKKGSITLNGVSLTVNELQDNTVSVCLIPETIKRTNLGELKKGSSVNVEPDYMARAIQRSLEVRKD</sequence>
<dbReference type="EC" id="2.5.1.9" evidence="2"/>
<dbReference type="PANTHER" id="PTHR21098">
    <property type="entry name" value="RIBOFLAVIN SYNTHASE ALPHA CHAIN"/>
    <property type="match status" value="1"/>
</dbReference>
<dbReference type="GO" id="GO:0004746">
    <property type="term" value="F:riboflavin synthase activity"/>
    <property type="evidence" value="ECO:0007669"/>
    <property type="project" value="UniProtKB-UniRule"/>
</dbReference>
<name>A0A150WG54_BDEBC</name>
<evidence type="ECO:0000313" key="5">
    <source>
        <dbReference type="EMBL" id="KYG62016.1"/>
    </source>
</evidence>
<gene>
    <name evidence="5" type="ORF">AZI85_07375</name>
</gene>
<reference evidence="5 6" key="1">
    <citation type="submission" date="2016-03" db="EMBL/GenBank/DDBJ databases">
        <authorList>
            <person name="Ploux O."/>
        </authorList>
    </citation>
    <scope>NUCLEOTIDE SEQUENCE [LARGE SCALE GENOMIC DNA]</scope>
    <source>
        <strain evidence="5 6">BER2</strain>
    </source>
</reference>
<accession>A0A150WG54</accession>
<dbReference type="PIRSF" id="PIRSF000498">
    <property type="entry name" value="Riboflavin_syn_A"/>
    <property type="match status" value="1"/>
</dbReference>